<evidence type="ECO:0000313" key="3">
    <source>
        <dbReference type="EMBL" id="KAF6175614.1"/>
    </source>
</evidence>
<proteinExistence type="inferred from homology"/>
<evidence type="ECO:0000256" key="2">
    <source>
        <dbReference type="SAM" id="SignalP"/>
    </source>
</evidence>
<dbReference type="InterPro" id="IPR050154">
    <property type="entry name" value="UbiB_kinase"/>
</dbReference>
<evidence type="ECO:0000256" key="1">
    <source>
        <dbReference type="ARBA" id="ARBA00009670"/>
    </source>
</evidence>
<dbReference type="EMBL" id="JACGCM010000155">
    <property type="protein sequence ID" value="KAF6175614.1"/>
    <property type="molecule type" value="Genomic_DNA"/>
</dbReference>
<name>A0A7J7P8Z3_9MAGN</name>
<dbReference type="PANTHER" id="PTHR10566">
    <property type="entry name" value="CHAPERONE-ACTIVITY OF BC1 COMPLEX CABC1 -RELATED"/>
    <property type="match status" value="1"/>
</dbReference>
<comment type="caution">
    <text evidence="3">The sequence shown here is derived from an EMBL/GenBank/DDBJ whole genome shotgun (WGS) entry which is preliminary data.</text>
</comment>
<reference evidence="3 4" key="1">
    <citation type="journal article" date="2020" name="IScience">
        <title>Genome Sequencing of the Endangered Kingdonia uniflora (Circaeasteraceae, Ranunculales) Reveals Potential Mechanisms of Evolutionary Specialization.</title>
        <authorList>
            <person name="Sun Y."/>
            <person name="Deng T."/>
            <person name="Zhang A."/>
            <person name="Moore M.J."/>
            <person name="Landis J.B."/>
            <person name="Lin N."/>
            <person name="Zhang H."/>
            <person name="Zhang X."/>
            <person name="Huang J."/>
            <person name="Zhang X."/>
            <person name="Sun H."/>
            <person name="Wang H."/>
        </authorList>
    </citation>
    <scope>NUCLEOTIDE SEQUENCE [LARGE SCALE GENOMIC DNA]</scope>
    <source>
        <strain evidence="3">TB1705</strain>
        <tissue evidence="3">Leaf</tissue>
    </source>
</reference>
<dbReference type="Proteomes" id="UP000541444">
    <property type="component" value="Unassembled WGS sequence"/>
</dbReference>
<organism evidence="3 4">
    <name type="scientific">Kingdonia uniflora</name>
    <dbReference type="NCBI Taxonomy" id="39325"/>
    <lineage>
        <taxon>Eukaryota</taxon>
        <taxon>Viridiplantae</taxon>
        <taxon>Streptophyta</taxon>
        <taxon>Embryophyta</taxon>
        <taxon>Tracheophyta</taxon>
        <taxon>Spermatophyta</taxon>
        <taxon>Magnoliopsida</taxon>
        <taxon>Ranunculales</taxon>
        <taxon>Circaeasteraceae</taxon>
        <taxon>Kingdonia</taxon>
    </lineage>
</organism>
<dbReference type="AlphaFoldDB" id="A0A7J7P8Z3"/>
<dbReference type="PANTHER" id="PTHR10566:SF119">
    <property type="entry name" value="OS04G0640500 PROTEIN"/>
    <property type="match status" value="1"/>
</dbReference>
<evidence type="ECO:0000313" key="4">
    <source>
        <dbReference type="Proteomes" id="UP000541444"/>
    </source>
</evidence>
<feature type="signal peptide" evidence="2">
    <location>
        <begin position="1"/>
        <end position="21"/>
    </location>
</feature>
<keyword evidence="2" id="KW-0732">Signal</keyword>
<gene>
    <name evidence="3" type="ORF">GIB67_022616</name>
</gene>
<sequence>MMHTQACFWSLALRLMITVNGMGNSAIFLWNSYSSPFVISGIICWRYEDFGMMGEFRQELRDGFVEACLHLVNRDFDALAKDFVTLGLLPPTAQKDAVTKALTDVFQDAVDKGVRSISFGDLSGNLGRTMYKFKFQIPSYFSLIIRRPSSLKYFLGYNSLAVLEGIAISFNPDYKVLGSSYPWIARKVLTDSSPKLRSSLQALLYEEGVFRIDRLESLLTESLRVKIEKNVAEKEASSDSRVVIKEILSFTLTEKGAFVREIVLQEFAKGLDALGLATRDSITAAATSRLPFTGTFSSSSMTVEDINNLRTLRRLMLLLAGLQNNENLNKVRESHTFS</sequence>
<feature type="chain" id="PRO_5029619193" evidence="2">
    <location>
        <begin position="22"/>
        <end position="338"/>
    </location>
</feature>
<comment type="similarity">
    <text evidence="1">Belongs to the protein kinase superfamily. ADCK protein kinase family.</text>
</comment>
<accession>A0A7J7P8Z3</accession>
<protein>
    <submittedName>
        <fullName evidence="3">Uncharacterized protein</fullName>
    </submittedName>
</protein>
<dbReference type="OrthoDB" id="427480at2759"/>
<keyword evidence="4" id="KW-1185">Reference proteome</keyword>